<dbReference type="EnsemblMetazoa" id="XM_038217548.1">
    <property type="protein sequence ID" value="XP_038073476.1"/>
    <property type="gene ID" value="LOC119741693"/>
</dbReference>
<dbReference type="Proteomes" id="UP000887568">
    <property type="component" value="Unplaced"/>
</dbReference>
<dbReference type="PANTHER" id="PTHR10824">
    <property type="entry name" value="ACYL-COENZYME A THIOESTERASE-RELATED"/>
    <property type="match status" value="1"/>
</dbReference>
<dbReference type="PIRSF" id="PIRSF016521">
    <property type="entry name" value="Acyl-CoA_hydro"/>
    <property type="match status" value="1"/>
</dbReference>
<dbReference type="FunFam" id="3.40.50.1820:FF:000024">
    <property type="entry name" value="acyl-coenzyme A thioesterase 4"/>
    <property type="match status" value="1"/>
</dbReference>
<dbReference type="PANTHER" id="PTHR10824:SF4">
    <property type="entry name" value="ACYL-COENZYME A THIOESTERASE 1-LIKE"/>
    <property type="match status" value="1"/>
</dbReference>
<dbReference type="OrthoDB" id="6347013at2759"/>
<dbReference type="EnsemblMetazoa" id="XM_038217547.1">
    <property type="protein sequence ID" value="XP_038073475.1"/>
    <property type="gene ID" value="LOC119741693"/>
</dbReference>
<feature type="active site" description="Charge relay system" evidence="2">
    <location>
        <position position="351"/>
    </location>
</feature>
<protein>
    <submittedName>
        <fullName evidence="5">Uncharacterized protein</fullName>
    </submittedName>
</protein>
<evidence type="ECO:0000256" key="2">
    <source>
        <dbReference type="PIRSR" id="PIRSR016521-1"/>
    </source>
</evidence>
<dbReference type="InterPro" id="IPR042490">
    <property type="entry name" value="Thio_Ohase/BAAT_N"/>
</dbReference>
<evidence type="ECO:0000259" key="3">
    <source>
        <dbReference type="Pfam" id="PF04775"/>
    </source>
</evidence>
<evidence type="ECO:0000259" key="4">
    <source>
        <dbReference type="Pfam" id="PF08840"/>
    </source>
</evidence>
<accession>A0A914BBR0</accession>
<comment type="similarity">
    <text evidence="1">Belongs to the C/M/P thioester hydrolase family.</text>
</comment>
<keyword evidence="6" id="KW-1185">Reference proteome</keyword>
<dbReference type="InterPro" id="IPR016662">
    <property type="entry name" value="Acyl-CoA_thioEstase_long-chain"/>
</dbReference>
<evidence type="ECO:0000313" key="6">
    <source>
        <dbReference type="Proteomes" id="UP000887568"/>
    </source>
</evidence>
<dbReference type="EnsemblMetazoa" id="XM_038217546.1">
    <property type="protein sequence ID" value="XP_038073474.1"/>
    <property type="gene ID" value="LOC119741693"/>
</dbReference>
<feature type="active site" description="Charge relay system" evidence="2">
    <location>
        <position position="253"/>
    </location>
</feature>
<dbReference type="GO" id="GO:0006631">
    <property type="term" value="P:fatty acid metabolic process"/>
    <property type="evidence" value="ECO:0007669"/>
    <property type="project" value="TreeGrafter"/>
</dbReference>
<dbReference type="Pfam" id="PF08840">
    <property type="entry name" value="BAAT_C"/>
    <property type="match status" value="1"/>
</dbReference>
<dbReference type="RefSeq" id="XP_038073475.1">
    <property type="nucleotide sequence ID" value="XM_038217547.1"/>
</dbReference>
<dbReference type="InterPro" id="IPR029058">
    <property type="entry name" value="AB_hydrolase_fold"/>
</dbReference>
<dbReference type="Gene3D" id="3.40.50.1820">
    <property type="entry name" value="alpha/beta hydrolase"/>
    <property type="match status" value="1"/>
</dbReference>
<evidence type="ECO:0000313" key="5">
    <source>
        <dbReference type="EnsemblMetazoa" id="XP_038073476.1"/>
    </source>
</evidence>
<feature type="active site" description="Charge relay system" evidence="2">
    <location>
        <position position="385"/>
    </location>
</feature>
<dbReference type="InterPro" id="IPR006862">
    <property type="entry name" value="Thio_Ohase/aa_AcTrfase"/>
</dbReference>
<dbReference type="OMA" id="HEMHIRF"/>
<organism evidence="5 6">
    <name type="scientific">Patiria miniata</name>
    <name type="common">Bat star</name>
    <name type="synonym">Asterina miniata</name>
    <dbReference type="NCBI Taxonomy" id="46514"/>
    <lineage>
        <taxon>Eukaryota</taxon>
        <taxon>Metazoa</taxon>
        <taxon>Echinodermata</taxon>
        <taxon>Eleutherozoa</taxon>
        <taxon>Asterozoa</taxon>
        <taxon>Asteroidea</taxon>
        <taxon>Valvatacea</taxon>
        <taxon>Valvatida</taxon>
        <taxon>Asterinidae</taxon>
        <taxon>Patiria</taxon>
    </lineage>
</organism>
<dbReference type="GO" id="GO:0047617">
    <property type="term" value="F:fatty acyl-CoA hydrolase activity"/>
    <property type="evidence" value="ECO:0007669"/>
    <property type="project" value="TreeGrafter"/>
</dbReference>
<feature type="domain" description="Acyl-CoA thioester hydrolase/bile acid-CoA amino acid N-acetyltransferase" evidence="3">
    <location>
        <begin position="26"/>
        <end position="161"/>
    </location>
</feature>
<sequence>MSTSQFESTMRQPRLLTVAPFSSLVDSKVTIRATGMKANSPVTIRSFVQQETRRSGFVKFEAHAHYIADDRGVVSVPDQMSLGGTYTGAEPMGLFWSMVPSPGQRFGIRFIVKDVTEPMVVHLSLHRGHLDTKKLQTAEPEATTTAERRYMGQNVERITVHSGRLRGTLFKPKGSGPFPGVIDMFGSTGGLIEIRAAMLASRGLACYALPYFSYDDLPASMWNLELEYFKEAVDWLCGQPFVRPGGIGMVGVSSGAQIVFAMAAHFPEKVRAVISINGCHVHTLFPLTVNGVPVPYITCDIGSMKPAPTEGAQSLFDTFKAIYDMEEDNHTIYRIENATNCQFLFITGEGDELWDSCYYAREAMKRLARHGRHNYQLLTYPGAGHLIEVLYSPVAMVVYSIAIGSVVDHGGTIKDTAKAMEDSWPKMVKFLHNYCGRNNSKL</sequence>
<name>A0A914BBR0_PATMI</name>
<dbReference type="Gene3D" id="2.60.40.2240">
    <property type="entry name" value="Acyl-CoA thioester hydrolase/BAAT N-terminal domain"/>
    <property type="match status" value="1"/>
</dbReference>
<dbReference type="GeneID" id="119741693"/>
<dbReference type="GO" id="GO:0006637">
    <property type="term" value="P:acyl-CoA metabolic process"/>
    <property type="evidence" value="ECO:0007669"/>
    <property type="project" value="InterPro"/>
</dbReference>
<dbReference type="SUPFAM" id="SSF53474">
    <property type="entry name" value="alpha/beta-Hydrolases"/>
    <property type="match status" value="1"/>
</dbReference>
<dbReference type="InterPro" id="IPR014940">
    <property type="entry name" value="BAAT_C"/>
</dbReference>
<feature type="domain" description="BAAT/Acyl-CoA thioester hydrolase C-terminal" evidence="4">
    <location>
        <begin position="225"/>
        <end position="434"/>
    </location>
</feature>
<dbReference type="RefSeq" id="XP_038073474.1">
    <property type="nucleotide sequence ID" value="XM_038217546.1"/>
</dbReference>
<reference evidence="5" key="1">
    <citation type="submission" date="2022-11" db="UniProtKB">
        <authorList>
            <consortium name="EnsemblMetazoa"/>
        </authorList>
    </citation>
    <scope>IDENTIFICATION</scope>
</reference>
<proteinExistence type="inferred from homology"/>
<dbReference type="AlphaFoldDB" id="A0A914BBR0"/>
<dbReference type="Pfam" id="PF04775">
    <property type="entry name" value="Bile_Hydr_Trans"/>
    <property type="match status" value="1"/>
</dbReference>
<evidence type="ECO:0000256" key="1">
    <source>
        <dbReference type="ARBA" id="ARBA00006538"/>
    </source>
</evidence>
<dbReference type="RefSeq" id="XP_038073476.1">
    <property type="nucleotide sequence ID" value="XM_038217548.1"/>
</dbReference>